<dbReference type="InterPro" id="IPR047109">
    <property type="entry name" value="CAD-like"/>
</dbReference>
<keyword evidence="8" id="KW-1185">Reference proteome</keyword>
<comment type="cofactor">
    <cofactor evidence="1 5">
        <name>Zn(2+)</name>
        <dbReference type="ChEBI" id="CHEBI:29105"/>
    </cofactor>
</comment>
<evidence type="ECO:0000256" key="3">
    <source>
        <dbReference type="ARBA" id="ARBA00022833"/>
    </source>
</evidence>
<dbReference type="InterPro" id="IPR002328">
    <property type="entry name" value="ADH_Zn_CS"/>
</dbReference>
<dbReference type="Gene3D" id="3.90.180.10">
    <property type="entry name" value="Medium-chain alcohol dehydrogenases, catalytic domain"/>
    <property type="match status" value="1"/>
</dbReference>
<dbReference type="EMBL" id="MCGE01000022">
    <property type="protein sequence ID" value="ORZ11208.1"/>
    <property type="molecule type" value="Genomic_DNA"/>
</dbReference>
<dbReference type="InterPro" id="IPR013154">
    <property type="entry name" value="ADH-like_N"/>
</dbReference>
<keyword evidence="3 5" id="KW-0862">Zinc</keyword>
<dbReference type="STRING" id="90262.A0A1X2I9E6"/>
<dbReference type="Gene3D" id="3.40.50.720">
    <property type="entry name" value="NAD(P)-binding Rossmann-like Domain"/>
    <property type="match status" value="1"/>
</dbReference>
<comment type="caution">
    <text evidence="7">The sequence shown here is derived from an EMBL/GenBank/DDBJ whole genome shotgun (WGS) entry which is preliminary data.</text>
</comment>
<dbReference type="CDD" id="cd05283">
    <property type="entry name" value="CAD1"/>
    <property type="match status" value="1"/>
</dbReference>
<dbReference type="Pfam" id="PF08240">
    <property type="entry name" value="ADH_N"/>
    <property type="match status" value="1"/>
</dbReference>
<dbReference type="InterPro" id="IPR036291">
    <property type="entry name" value="NAD(P)-bd_dom_sf"/>
</dbReference>
<dbReference type="PANTHER" id="PTHR42683">
    <property type="entry name" value="ALDEHYDE REDUCTASE"/>
    <property type="match status" value="1"/>
</dbReference>
<dbReference type="PROSITE" id="PS00059">
    <property type="entry name" value="ADH_ZINC"/>
    <property type="match status" value="1"/>
</dbReference>
<evidence type="ECO:0000256" key="4">
    <source>
        <dbReference type="ARBA" id="ARBA00023002"/>
    </source>
</evidence>
<keyword evidence="4" id="KW-0560">Oxidoreductase</keyword>
<organism evidence="7 8">
    <name type="scientific">Absidia repens</name>
    <dbReference type="NCBI Taxonomy" id="90262"/>
    <lineage>
        <taxon>Eukaryota</taxon>
        <taxon>Fungi</taxon>
        <taxon>Fungi incertae sedis</taxon>
        <taxon>Mucoromycota</taxon>
        <taxon>Mucoromycotina</taxon>
        <taxon>Mucoromycetes</taxon>
        <taxon>Mucorales</taxon>
        <taxon>Cunninghamellaceae</taxon>
        <taxon>Absidia</taxon>
    </lineage>
</organism>
<dbReference type="SMART" id="SM00829">
    <property type="entry name" value="PKS_ER"/>
    <property type="match status" value="1"/>
</dbReference>
<evidence type="ECO:0000256" key="2">
    <source>
        <dbReference type="ARBA" id="ARBA00022723"/>
    </source>
</evidence>
<evidence type="ECO:0000259" key="6">
    <source>
        <dbReference type="SMART" id="SM00829"/>
    </source>
</evidence>
<proteinExistence type="inferred from homology"/>
<dbReference type="GO" id="GO:0008270">
    <property type="term" value="F:zinc ion binding"/>
    <property type="evidence" value="ECO:0007669"/>
    <property type="project" value="InterPro"/>
</dbReference>
<keyword evidence="2 5" id="KW-0479">Metal-binding</keyword>
<evidence type="ECO:0000256" key="5">
    <source>
        <dbReference type="RuleBase" id="RU361277"/>
    </source>
</evidence>
<dbReference type="SUPFAM" id="SSF50129">
    <property type="entry name" value="GroES-like"/>
    <property type="match status" value="1"/>
</dbReference>
<feature type="domain" description="Enoyl reductase (ER)" evidence="6">
    <location>
        <begin position="13"/>
        <end position="335"/>
    </location>
</feature>
<comment type="similarity">
    <text evidence="5">Belongs to the zinc-containing alcohol dehydrogenase family.</text>
</comment>
<dbReference type="InterPro" id="IPR013149">
    <property type="entry name" value="ADH-like_C"/>
</dbReference>
<protein>
    <recommendedName>
        <fullName evidence="6">Enoyl reductase (ER) domain-containing protein</fullName>
    </recommendedName>
</protein>
<gene>
    <name evidence="7" type="ORF">BCR42DRAFT_421753</name>
</gene>
<dbReference type="FunFam" id="3.40.50.720:FF:000022">
    <property type="entry name" value="Cinnamyl alcohol dehydrogenase"/>
    <property type="match status" value="1"/>
</dbReference>
<evidence type="ECO:0000256" key="1">
    <source>
        <dbReference type="ARBA" id="ARBA00001947"/>
    </source>
</evidence>
<dbReference type="InterPro" id="IPR020843">
    <property type="entry name" value="ER"/>
</dbReference>
<dbReference type="SUPFAM" id="SSF51735">
    <property type="entry name" value="NAD(P)-binding Rossmann-fold domains"/>
    <property type="match status" value="1"/>
</dbReference>
<accession>A0A1X2I9E6</accession>
<dbReference type="Pfam" id="PF00107">
    <property type="entry name" value="ADH_zinc_N"/>
    <property type="match status" value="1"/>
</dbReference>
<dbReference type="GO" id="GO:0016616">
    <property type="term" value="F:oxidoreductase activity, acting on the CH-OH group of donors, NAD or NADP as acceptor"/>
    <property type="evidence" value="ECO:0007669"/>
    <property type="project" value="InterPro"/>
</dbReference>
<evidence type="ECO:0000313" key="8">
    <source>
        <dbReference type="Proteomes" id="UP000193560"/>
    </source>
</evidence>
<dbReference type="Proteomes" id="UP000193560">
    <property type="component" value="Unassembled WGS sequence"/>
</dbReference>
<dbReference type="OrthoDB" id="1560166at2759"/>
<name>A0A1X2I9E6_9FUNG</name>
<dbReference type="AlphaFoldDB" id="A0A1X2I9E6"/>
<reference evidence="7 8" key="1">
    <citation type="submission" date="2016-07" db="EMBL/GenBank/DDBJ databases">
        <title>Pervasive Adenine N6-methylation of Active Genes in Fungi.</title>
        <authorList>
            <consortium name="DOE Joint Genome Institute"/>
            <person name="Mondo S.J."/>
            <person name="Dannebaum R.O."/>
            <person name="Kuo R.C."/>
            <person name="Labutti K."/>
            <person name="Haridas S."/>
            <person name="Kuo A."/>
            <person name="Salamov A."/>
            <person name="Ahrendt S.R."/>
            <person name="Lipzen A."/>
            <person name="Sullivan W."/>
            <person name="Andreopoulos W.B."/>
            <person name="Clum A."/>
            <person name="Lindquist E."/>
            <person name="Daum C."/>
            <person name="Ramamoorthy G.K."/>
            <person name="Gryganskyi A."/>
            <person name="Culley D."/>
            <person name="Magnuson J.K."/>
            <person name="James T.Y."/>
            <person name="O'Malley M.A."/>
            <person name="Stajich J.E."/>
            <person name="Spatafora J.W."/>
            <person name="Visel A."/>
            <person name="Grigoriev I.V."/>
        </authorList>
    </citation>
    <scope>NUCLEOTIDE SEQUENCE [LARGE SCALE GENOMIC DNA]</scope>
    <source>
        <strain evidence="7 8">NRRL 1336</strain>
    </source>
</reference>
<evidence type="ECO:0000313" key="7">
    <source>
        <dbReference type="EMBL" id="ORZ11208.1"/>
    </source>
</evidence>
<dbReference type="InterPro" id="IPR011032">
    <property type="entry name" value="GroES-like_sf"/>
</dbReference>
<sequence>MSSHQIKAFANSDTPGKFKIDTRDVGKLNDFDLLIEIQAAGICHTDCLFLQMNGKVLGHESVGYVKEVGPQVKDFKKGDYVGYSYLKSSCLMCDLCVSGRDVFCKERVMFPGNDNNNGFADGVVVDARFSYHIPREIEPKNAAPLLCAGVTVFNALFSNNVSPTQSIGVVGIGGLGHLALQFANKWGCNVTALSGNPSKKEEAISFGAHEFLNTKDIAKPGFAETAPKFDYILNTTSADLHYDDYMNLLKPEGQFLVIGVPSKPVEVSNLFGVIQNMWGLRGVLTGSRTAYREMLKFAARHKIKPQLEEYPFSIEGLEEAIDRCEKSEVRYRAVLVKK</sequence>